<evidence type="ECO:0000313" key="2">
    <source>
        <dbReference type="Proteomes" id="UP001161757"/>
    </source>
</evidence>
<dbReference type="Proteomes" id="UP001161757">
    <property type="component" value="Unassembled WGS sequence"/>
</dbReference>
<evidence type="ECO:0000313" key="1">
    <source>
        <dbReference type="EMBL" id="KAJ8989635.1"/>
    </source>
</evidence>
<gene>
    <name evidence="1" type="ORF">HRR80_006357</name>
</gene>
<comment type="caution">
    <text evidence="1">The sequence shown here is derived from an EMBL/GenBank/DDBJ whole genome shotgun (WGS) entry which is preliminary data.</text>
</comment>
<reference evidence="1" key="1">
    <citation type="submission" date="2023-01" db="EMBL/GenBank/DDBJ databases">
        <title>Exophiala dermititidis isolated from Cystic Fibrosis Patient.</title>
        <authorList>
            <person name="Kurbessoian T."/>
            <person name="Crocker A."/>
            <person name="Murante D."/>
            <person name="Hogan D.A."/>
            <person name="Stajich J.E."/>
        </authorList>
    </citation>
    <scope>NUCLEOTIDE SEQUENCE</scope>
    <source>
        <strain evidence="1">Ex8</strain>
    </source>
</reference>
<accession>A0AAN6ETJ7</accession>
<dbReference type="AlphaFoldDB" id="A0AAN6ETJ7"/>
<name>A0AAN6ETJ7_EXODE</name>
<sequence>MACIASRTKSYHLECLKRIYTRFAESLTSKAFVSQQKLVSSDILALSDSNIVMIVLSSPYPVAGHSLGKNLSSCDESRQGSYIRQCYDEDRPFPPWFAHKNTKRKLTVSNSVRL</sequence>
<proteinExistence type="predicted"/>
<dbReference type="EMBL" id="JAJGCB010000013">
    <property type="protein sequence ID" value="KAJ8989635.1"/>
    <property type="molecule type" value="Genomic_DNA"/>
</dbReference>
<organism evidence="1 2">
    <name type="scientific">Exophiala dermatitidis</name>
    <name type="common">Black yeast-like fungus</name>
    <name type="synonym">Wangiella dermatitidis</name>
    <dbReference type="NCBI Taxonomy" id="5970"/>
    <lineage>
        <taxon>Eukaryota</taxon>
        <taxon>Fungi</taxon>
        <taxon>Dikarya</taxon>
        <taxon>Ascomycota</taxon>
        <taxon>Pezizomycotina</taxon>
        <taxon>Eurotiomycetes</taxon>
        <taxon>Chaetothyriomycetidae</taxon>
        <taxon>Chaetothyriales</taxon>
        <taxon>Herpotrichiellaceae</taxon>
        <taxon>Exophiala</taxon>
    </lineage>
</organism>
<protein>
    <submittedName>
        <fullName evidence="1">Uncharacterized protein</fullName>
    </submittedName>
</protein>